<feature type="transmembrane region" description="Helical" evidence="8">
    <location>
        <begin position="200"/>
        <end position="223"/>
    </location>
</feature>
<evidence type="ECO:0000256" key="8">
    <source>
        <dbReference type="RuleBase" id="RU365092"/>
    </source>
</evidence>
<feature type="transmembrane region" description="Helical" evidence="8">
    <location>
        <begin position="401"/>
        <end position="423"/>
    </location>
</feature>
<keyword evidence="4" id="KW-1003">Cell membrane</keyword>
<dbReference type="NCBIfam" id="TIGR00795">
    <property type="entry name" value="lctP"/>
    <property type="match status" value="1"/>
</dbReference>
<comment type="caution">
    <text evidence="8">Lacks conserved residue(s) required for the propagation of feature annotation.</text>
</comment>
<dbReference type="Pfam" id="PF02652">
    <property type="entry name" value="Lactate_perm"/>
    <property type="match status" value="1"/>
</dbReference>
<dbReference type="OrthoDB" id="9761056at2"/>
<dbReference type="RefSeq" id="WP_145144353.1">
    <property type="nucleotide sequence ID" value="NZ_VLKY01000012.1"/>
</dbReference>
<feature type="transmembrane region" description="Helical" evidence="8">
    <location>
        <begin position="59"/>
        <end position="82"/>
    </location>
</feature>
<keyword evidence="5 8" id="KW-0812">Transmembrane</keyword>
<reference evidence="9 10" key="1">
    <citation type="journal article" date="2015" name="Stand. Genomic Sci.">
        <title>Genomic Encyclopedia of Bacterial and Archaeal Type Strains, Phase III: the genomes of soil and plant-associated and newly described type strains.</title>
        <authorList>
            <person name="Whitman W.B."/>
            <person name="Woyke T."/>
            <person name="Klenk H.P."/>
            <person name="Zhou Y."/>
            <person name="Lilburn T.G."/>
            <person name="Beck B.J."/>
            <person name="De Vos P."/>
            <person name="Vandamme P."/>
            <person name="Eisen J.A."/>
            <person name="Garrity G."/>
            <person name="Hugenholtz P."/>
            <person name="Kyrpides N.C."/>
        </authorList>
    </citation>
    <scope>NUCLEOTIDE SEQUENCE [LARGE SCALE GENOMIC DNA]</scope>
    <source>
        <strain evidence="9 10">CGMCC 1.6858</strain>
    </source>
</reference>
<keyword evidence="10" id="KW-1185">Reference proteome</keyword>
<feature type="transmembrane region" description="Helical" evidence="8">
    <location>
        <begin position="263"/>
        <end position="280"/>
    </location>
</feature>
<feature type="transmembrane region" description="Helical" evidence="8">
    <location>
        <begin position="320"/>
        <end position="339"/>
    </location>
</feature>
<dbReference type="GO" id="GO:0015129">
    <property type="term" value="F:lactate transmembrane transporter activity"/>
    <property type="evidence" value="ECO:0007669"/>
    <property type="project" value="UniProtKB-UniRule"/>
</dbReference>
<dbReference type="EMBL" id="VLKY01000012">
    <property type="protein sequence ID" value="TWI52448.1"/>
    <property type="molecule type" value="Genomic_DNA"/>
</dbReference>
<feature type="transmembrane region" description="Helical" evidence="8">
    <location>
        <begin position="129"/>
        <end position="151"/>
    </location>
</feature>
<evidence type="ECO:0000256" key="3">
    <source>
        <dbReference type="ARBA" id="ARBA00022448"/>
    </source>
</evidence>
<feature type="transmembrane region" description="Helical" evidence="8">
    <location>
        <begin position="479"/>
        <end position="501"/>
    </location>
</feature>
<evidence type="ECO:0000256" key="1">
    <source>
        <dbReference type="ARBA" id="ARBA00004651"/>
    </source>
</evidence>
<accession>A0A562Q6V9</accession>
<dbReference type="GO" id="GO:0005886">
    <property type="term" value="C:plasma membrane"/>
    <property type="evidence" value="ECO:0007669"/>
    <property type="project" value="UniProtKB-SubCell"/>
</dbReference>
<keyword evidence="8" id="KW-0997">Cell inner membrane</keyword>
<feature type="transmembrane region" description="Helical" evidence="8">
    <location>
        <begin position="235"/>
        <end position="257"/>
    </location>
</feature>
<feature type="transmembrane region" description="Helical" evidence="8">
    <location>
        <begin position="369"/>
        <end position="389"/>
    </location>
</feature>
<evidence type="ECO:0000256" key="2">
    <source>
        <dbReference type="ARBA" id="ARBA00010100"/>
    </source>
</evidence>
<feature type="transmembrane region" description="Helical" evidence="8">
    <location>
        <begin position="31"/>
        <end position="47"/>
    </location>
</feature>
<feature type="transmembrane region" description="Helical" evidence="8">
    <location>
        <begin position="103"/>
        <end position="123"/>
    </location>
</feature>
<evidence type="ECO:0000256" key="4">
    <source>
        <dbReference type="ARBA" id="ARBA00022475"/>
    </source>
</evidence>
<dbReference type="Proteomes" id="UP000316905">
    <property type="component" value="Unassembled WGS sequence"/>
</dbReference>
<keyword evidence="6 8" id="KW-1133">Transmembrane helix</keyword>
<feature type="transmembrane region" description="Helical" evidence="8">
    <location>
        <begin position="158"/>
        <end position="180"/>
    </location>
</feature>
<feature type="transmembrane region" description="Helical" evidence="8">
    <location>
        <begin position="6"/>
        <end position="24"/>
    </location>
</feature>
<feature type="transmembrane region" description="Helical" evidence="8">
    <location>
        <begin position="537"/>
        <end position="556"/>
    </location>
</feature>
<evidence type="ECO:0000256" key="7">
    <source>
        <dbReference type="ARBA" id="ARBA00023136"/>
    </source>
</evidence>
<comment type="similarity">
    <text evidence="2 8">Belongs to the lactate permease family.</text>
</comment>
<evidence type="ECO:0000256" key="5">
    <source>
        <dbReference type="ARBA" id="ARBA00022692"/>
    </source>
</evidence>
<proteinExistence type="inferred from homology"/>
<keyword evidence="7 8" id="KW-0472">Membrane</keyword>
<sequence>MQPGLLAFSAFAPILLAAVLLIGFRWPASRAMPLVYLVSAVIALYVWDMSFNRVIASTVQGLMITLSLLWIIFGAILLLNTLKHSGGITAIRAGFTTLSPDRRIQAIIIAWLFGCFIEGASGFGTPAAIAAPLLVAIGFPAMAAVMLGMLVQSTPVSFGAVGTPIIVGINSGLDTTTLTAQLIERGSNWDIYLQQITSSVAITHAIVGTVMPLIMVLMLTRFFGKEKSWKAGFEVLPFAIFAAFAFTLPYVATAILLGPEFPSLLGGLIGLGIVTTAARAKFFTPKTTWDFADAKEWPAEWLGSVEIKLDKLATRPMGTLRAWFPYILVGILLVLSRVFPDIGSALKSVTVGFKNILGETGINASIEPLYLPGGILIIVVLATYFLHGMRGRELGAAVKESSGVILQAGFVLLFTVPMVRILINSGVNASELPSMPIAMARYVADNVGAIYPLIAPSIGALGAFLAGSNTVSNMMFSQFQYGVASTLGISSAMIVAIQAVGAAAGNMVAIHNVVAASATVGLLGREGTTLRKTIWPTLYYVLFTGLVGMIAIYVMGVTDPLVGA</sequence>
<comment type="subcellular location">
    <subcellularLocation>
        <location evidence="8">Cell inner membrane</location>
        <topology evidence="8">Multi-pass membrane protein</topology>
    </subcellularLocation>
    <subcellularLocation>
        <location evidence="1">Cell membrane</location>
        <topology evidence="1">Multi-pass membrane protein</topology>
    </subcellularLocation>
</comment>
<organism evidence="9 10">
    <name type="scientific">Pseudomonas duriflava</name>
    <dbReference type="NCBI Taxonomy" id="459528"/>
    <lineage>
        <taxon>Bacteria</taxon>
        <taxon>Pseudomonadati</taxon>
        <taxon>Pseudomonadota</taxon>
        <taxon>Gammaproteobacteria</taxon>
        <taxon>Pseudomonadales</taxon>
        <taxon>Pseudomonadaceae</taxon>
        <taxon>Pseudomonas</taxon>
    </lineage>
</organism>
<comment type="function">
    <text evidence="8">Uptake of L-lactate across the membrane. Can also transport D-lactate and glycolate.</text>
</comment>
<dbReference type="PANTHER" id="PTHR30003">
    <property type="entry name" value="L-LACTATE PERMEASE"/>
    <property type="match status" value="1"/>
</dbReference>
<evidence type="ECO:0000313" key="9">
    <source>
        <dbReference type="EMBL" id="TWI52448.1"/>
    </source>
</evidence>
<keyword evidence="3 8" id="KW-0813">Transport</keyword>
<evidence type="ECO:0000256" key="6">
    <source>
        <dbReference type="ARBA" id="ARBA00022989"/>
    </source>
</evidence>
<gene>
    <name evidence="9" type="ORF">IQ22_03593</name>
</gene>
<evidence type="ECO:0000313" key="10">
    <source>
        <dbReference type="Proteomes" id="UP000316905"/>
    </source>
</evidence>
<feature type="transmembrane region" description="Helical" evidence="8">
    <location>
        <begin position="449"/>
        <end position="467"/>
    </location>
</feature>
<dbReference type="AlphaFoldDB" id="A0A562Q6V9"/>
<dbReference type="InterPro" id="IPR003804">
    <property type="entry name" value="Lactate_perm"/>
</dbReference>
<protein>
    <recommendedName>
        <fullName evidence="8">L-lactate permease</fullName>
    </recommendedName>
</protein>
<comment type="caution">
    <text evidence="9">The sequence shown here is derived from an EMBL/GenBank/DDBJ whole genome shotgun (WGS) entry which is preliminary data.</text>
</comment>
<feature type="transmembrane region" description="Helical" evidence="8">
    <location>
        <begin position="507"/>
        <end position="525"/>
    </location>
</feature>
<name>A0A562Q6V9_9PSED</name>
<dbReference type="GO" id="GO:0015295">
    <property type="term" value="F:solute:proton symporter activity"/>
    <property type="evidence" value="ECO:0007669"/>
    <property type="project" value="TreeGrafter"/>
</dbReference>
<dbReference type="PANTHER" id="PTHR30003:SF0">
    <property type="entry name" value="GLYCOLATE PERMEASE GLCA-RELATED"/>
    <property type="match status" value="1"/>
</dbReference>